<evidence type="ECO:0000313" key="1">
    <source>
        <dbReference type="EMBL" id="CAG8443608.1"/>
    </source>
</evidence>
<comment type="caution">
    <text evidence="1">The sequence shown here is derived from an EMBL/GenBank/DDBJ whole genome shotgun (WGS) entry which is preliminary data.</text>
</comment>
<reference evidence="1" key="1">
    <citation type="submission" date="2021-06" db="EMBL/GenBank/DDBJ databases">
        <authorList>
            <person name="Kallberg Y."/>
            <person name="Tangrot J."/>
            <person name="Rosling A."/>
        </authorList>
    </citation>
    <scope>NUCLEOTIDE SEQUENCE</scope>
    <source>
        <strain evidence="1">AU212A</strain>
    </source>
</reference>
<organism evidence="1 2">
    <name type="scientific">Scutellospora calospora</name>
    <dbReference type="NCBI Taxonomy" id="85575"/>
    <lineage>
        <taxon>Eukaryota</taxon>
        <taxon>Fungi</taxon>
        <taxon>Fungi incertae sedis</taxon>
        <taxon>Mucoromycota</taxon>
        <taxon>Glomeromycotina</taxon>
        <taxon>Glomeromycetes</taxon>
        <taxon>Diversisporales</taxon>
        <taxon>Gigasporaceae</taxon>
        <taxon>Scutellospora</taxon>
    </lineage>
</organism>
<sequence length="151" mass="17882">MSLSEIQVNKILEKHMKGLEPTILHTKKHTHHENIRNHIKQYIKGTCLRNILYNQLYPVFFTLACGHLDTPHNRTNINKFFNARINVVDNDIKQCKTQNASKLVIEKVKIRNYNSLIDKIIKNLEIRNLKEKSYEEKLNDILVFTKKINNF</sequence>
<proteinExistence type="predicted"/>
<evidence type="ECO:0000313" key="2">
    <source>
        <dbReference type="Proteomes" id="UP000789860"/>
    </source>
</evidence>
<accession>A0ACA9JZC4</accession>
<name>A0ACA9JZC4_9GLOM</name>
<dbReference type="EMBL" id="CAJVPM010000400">
    <property type="protein sequence ID" value="CAG8443608.1"/>
    <property type="molecule type" value="Genomic_DNA"/>
</dbReference>
<keyword evidence="2" id="KW-1185">Reference proteome</keyword>
<gene>
    <name evidence="1" type="ORF">SCALOS_LOCUS789</name>
</gene>
<protein>
    <submittedName>
        <fullName evidence="1">11316_t:CDS:1</fullName>
    </submittedName>
</protein>
<dbReference type="Proteomes" id="UP000789860">
    <property type="component" value="Unassembled WGS sequence"/>
</dbReference>